<dbReference type="STRING" id="1081104.A0A168BXM1"/>
<gene>
    <name evidence="2" type="ORF">ISF_02651</name>
</gene>
<dbReference type="InterPro" id="IPR039535">
    <property type="entry name" value="ASST-like"/>
</dbReference>
<comment type="caution">
    <text evidence="2">The sequence shown here is derived from an EMBL/GenBank/DDBJ whole genome shotgun (WGS) entry which is preliminary data.</text>
</comment>
<name>A0A168BXM1_CORFA</name>
<dbReference type="Pfam" id="PF14269">
    <property type="entry name" value="Arylsulfotran_2"/>
    <property type="match status" value="1"/>
</dbReference>
<dbReference type="AlphaFoldDB" id="A0A168BXM1"/>
<evidence type="ECO:0000256" key="1">
    <source>
        <dbReference type="SAM" id="SignalP"/>
    </source>
</evidence>
<protein>
    <recommendedName>
        <fullName evidence="4">Arylsulfotransferase</fullName>
    </recommendedName>
</protein>
<dbReference type="InterPro" id="IPR053143">
    <property type="entry name" value="Arylsulfate_ST"/>
</dbReference>
<dbReference type="PANTHER" id="PTHR35340:SF5">
    <property type="entry name" value="ASST-DOMAIN-CONTAINING PROTEIN"/>
    <property type="match status" value="1"/>
</dbReference>
<evidence type="ECO:0008006" key="4">
    <source>
        <dbReference type="Google" id="ProtNLM"/>
    </source>
</evidence>
<accession>A0A168BXM1</accession>
<dbReference type="EMBL" id="AZHB01000004">
    <property type="protein sequence ID" value="OAA70677.1"/>
    <property type="molecule type" value="Genomic_DNA"/>
</dbReference>
<dbReference type="RefSeq" id="XP_018706964.1">
    <property type="nucleotide sequence ID" value="XM_018846257.1"/>
</dbReference>
<dbReference type="SUPFAM" id="SSF50998">
    <property type="entry name" value="Quinoprotein alcohol dehydrogenase-like"/>
    <property type="match status" value="1"/>
</dbReference>
<organism evidence="2 3">
    <name type="scientific">Cordyceps fumosorosea (strain ARSEF 2679)</name>
    <name type="common">Isaria fumosorosea</name>
    <dbReference type="NCBI Taxonomy" id="1081104"/>
    <lineage>
        <taxon>Eukaryota</taxon>
        <taxon>Fungi</taxon>
        <taxon>Dikarya</taxon>
        <taxon>Ascomycota</taxon>
        <taxon>Pezizomycotina</taxon>
        <taxon>Sordariomycetes</taxon>
        <taxon>Hypocreomycetidae</taxon>
        <taxon>Hypocreales</taxon>
        <taxon>Cordycipitaceae</taxon>
        <taxon>Cordyceps</taxon>
    </lineage>
</organism>
<feature type="signal peptide" evidence="1">
    <location>
        <begin position="1"/>
        <end position="17"/>
    </location>
</feature>
<dbReference type="Proteomes" id="UP000076744">
    <property type="component" value="Unassembled WGS sequence"/>
</dbReference>
<reference evidence="2 3" key="1">
    <citation type="journal article" date="2016" name="Genome Biol. Evol.">
        <title>Divergent and convergent evolution of fungal pathogenicity.</title>
        <authorList>
            <person name="Shang Y."/>
            <person name="Xiao G."/>
            <person name="Zheng P."/>
            <person name="Cen K."/>
            <person name="Zhan S."/>
            <person name="Wang C."/>
        </authorList>
    </citation>
    <scope>NUCLEOTIDE SEQUENCE [LARGE SCALE GENOMIC DNA]</scope>
    <source>
        <strain evidence="2 3">ARSEF 2679</strain>
    </source>
</reference>
<evidence type="ECO:0000313" key="3">
    <source>
        <dbReference type="Proteomes" id="UP000076744"/>
    </source>
</evidence>
<dbReference type="InterPro" id="IPR011047">
    <property type="entry name" value="Quinoprotein_ADH-like_sf"/>
</dbReference>
<sequence>MLLRFAILVAGVSGALRTECDVSTNGGKVPLVSRISDLLSPRPSSQYKTYCGATPPELETWHSEEPCDEGLLFVAPGEVARGTTTDEGADVEGPAIFRTNGELVWTQSGWGRTRDLRVQAVGDRSYMTFWRGASGVDDGAGGSYVLLDQSYEMVKEIRPIGEISSRPVELKLTDNGTAIIVMHNITQTDRLFGGFQSGWINDAIIQEVDLTTNKLVSEWRASQHFDVIMSQVEIENQGRTRETAVDFFRATSIDLDHHGNYVISSRNMCNAAAVRRSDGEVLWVLGGALNSFVDGSAGQAAAMVSSQGIAWHGDSILLLLGGGHLPEVEGRAGRRTHVRAIHIDTAANTTALIRTYNTPVGVAASRGSPQGSVQRLGSGNVFVGWGDSNLSAAAYTEYSPQGQMLCSARFREAARSAKFRNPTGGGGGRVVSKHAWTGAPTARPVMAVRPQEGALYVSWNGDTRTTAWLLRSNNTERRDGSLGARRVAARTGFETRIPIPRDVGEVIEVVAVDAQGKTLVRSELIWSEGASDRKYLSTPIHS</sequence>
<dbReference type="GeneID" id="30018943"/>
<dbReference type="OrthoDB" id="5427350at2759"/>
<feature type="chain" id="PRO_5007895786" description="Arylsulfotransferase" evidence="1">
    <location>
        <begin position="18"/>
        <end position="542"/>
    </location>
</feature>
<keyword evidence="3" id="KW-1185">Reference proteome</keyword>
<proteinExistence type="predicted"/>
<dbReference type="PANTHER" id="PTHR35340">
    <property type="entry name" value="PQQ ENZYME REPEAT PROTEIN-RELATED"/>
    <property type="match status" value="1"/>
</dbReference>
<evidence type="ECO:0000313" key="2">
    <source>
        <dbReference type="EMBL" id="OAA70677.1"/>
    </source>
</evidence>
<keyword evidence="1" id="KW-0732">Signal</keyword>